<dbReference type="PANTHER" id="PTHR43096">
    <property type="entry name" value="DNAJ HOMOLOG 1, MITOCHONDRIAL-RELATED"/>
    <property type="match status" value="1"/>
</dbReference>
<dbReference type="InterPro" id="IPR008971">
    <property type="entry name" value="HSP40/DnaJ_pept-bd"/>
</dbReference>
<dbReference type="PROSITE" id="PS00636">
    <property type="entry name" value="DNAJ_1"/>
    <property type="match status" value="1"/>
</dbReference>
<dbReference type="InterPro" id="IPR012724">
    <property type="entry name" value="DnaJ"/>
</dbReference>
<dbReference type="RefSeq" id="WP_232550123.1">
    <property type="nucleotide sequence ID" value="NZ_CP115965.1"/>
</dbReference>
<feature type="binding site" evidence="9">
    <location>
        <position position="233"/>
    </location>
    <ligand>
        <name>Zn(2+)</name>
        <dbReference type="ChEBI" id="CHEBI:29105"/>
        <label>1</label>
    </ligand>
</feature>
<dbReference type="InterPro" id="IPR018253">
    <property type="entry name" value="DnaJ_domain_CS"/>
</dbReference>
<protein>
    <recommendedName>
        <fullName evidence="9">Chaperone protein DnaJ</fullName>
    </recommendedName>
</protein>
<dbReference type="Gene3D" id="1.10.287.110">
    <property type="entry name" value="DnaJ domain"/>
    <property type="match status" value="1"/>
</dbReference>
<gene>
    <name evidence="9 13" type="primary">dnaJ</name>
    <name evidence="13" type="ORF">PCC79_14045</name>
</gene>
<dbReference type="SUPFAM" id="SSF46565">
    <property type="entry name" value="Chaperone J-domain"/>
    <property type="match status" value="1"/>
</dbReference>
<dbReference type="EMBL" id="CP115965">
    <property type="protein sequence ID" value="WZW98001.1"/>
    <property type="molecule type" value="Genomic_DNA"/>
</dbReference>
<evidence type="ECO:0000256" key="6">
    <source>
        <dbReference type="ARBA" id="ARBA00022833"/>
    </source>
</evidence>
<keyword evidence="7 9" id="KW-0346">Stress response</keyword>
<feature type="binding site" evidence="9">
    <location>
        <position position="196"/>
    </location>
    <ligand>
        <name>Zn(2+)</name>
        <dbReference type="ChEBI" id="CHEBI:29105"/>
        <label>2</label>
    </ligand>
</feature>
<evidence type="ECO:0000259" key="11">
    <source>
        <dbReference type="PROSITE" id="PS50076"/>
    </source>
</evidence>
<keyword evidence="6 9" id="KW-0862">Zinc</keyword>
<dbReference type="CDD" id="cd06257">
    <property type="entry name" value="DnaJ"/>
    <property type="match status" value="1"/>
</dbReference>
<feature type="repeat" description="CXXCXGXG motif" evidence="9">
    <location>
        <begin position="193"/>
        <end position="200"/>
    </location>
</feature>
<evidence type="ECO:0000259" key="12">
    <source>
        <dbReference type="PROSITE" id="PS51188"/>
    </source>
</evidence>
<accession>A0ABZ3C5U8</accession>
<keyword evidence="1 9" id="KW-0963">Cytoplasm</keyword>
<dbReference type="CDD" id="cd10719">
    <property type="entry name" value="DnaJ_zf"/>
    <property type="match status" value="1"/>
</dbReference>
<evidence type="ECO:0000256" key="7">
    <source>
        <dbReference type="ARBA" id="ARBA00023016"/>
    </source>
</evidence>
<dbReference type="Gene3D" id="2.60.260.20">
    <property type="entry name" value="Urease metallochaperone UreE, N-terminal domain"/>
    <property type="match status" value="2"/>
</dbReference>
<feature type="repeat" description="CXXCXGXG motif" evidence="9">
    <location>
        <begin position="216"/>
        <end position="223"/>
    </location>
</feature>
<dbReference type="NCBIfam" id="NF008035">
    <property type="entry name" value="PRK10767.1"/>
    <property type="match status" value="1"/>
</dbReference>
<comment type="similarity">
    <text evidence="9">Belongs to the DnaJ family.</text>
</comment>
<dbReference type="InterPro" id="IPR001305">
    <property type="entry name" value="HSP_DnaJ_Cys-rich_dom"/>
</dbReference>
<dbReference type="Pfam" id="PF00684">
    <property type="entry name" value="DnaJ_CXXCXGXG"/>
    <property type="match status" value="1"/>
</dbReference>
<dbReference type="Proteomes" id="UP001434337">
    <property type="component" value="Chromosome"/>
</dbReference>
<dbReference type="CDD" id="cd10747">
    <property type="entry name" value="DnaJ_C"/>
    <property type="match status" value="1"/>
</dbReference>
<dbReference type="InterPro" id="IPR002939">
    <property type="entry name" value="DnaJ_C"/>
</dbReference>
<dbReference type="InterPro" id="IPR036869">
    <property type="entry name" value="J_dom_sf"/>
</dbReference>
<dbReference type="PROSITE" id="PS50076">
    <property type="entry name" value="DNAJ_2"/>
    <property type="match status" value="1"/>
</dbReference>
<feature type="binding site" evidence="9">
    <location>
        <position position="176"/>
    </location>
    <ligand>
        <name>Zn(2+)</name>
        <dbReference type="ChEBI" id="CHEBI:29105"/>
        <label>1</label>
    </ligand>
</feature>
<dbReference type="HAMAP" id="MF_01152">
    <property type="entry name" value="DnaJ"/>
    <property type="match status" value="1"/>
</dbReference>
<dbReference type="InterPro" id="IPR001623">
    <property type="entry name" value="DnaJ_domain"/>
</dbReference>
<proteinExistence type="inferred from homology"/>
<evidence type="ECO:0000256" key="2">
    <source>
        <dbReference type="ARBA" id="ARBA00022705"/>
    </source>
</evidence>
<dbReference type="SUPFAM" id="SSF49493">
    <property type="entry name" value="HSP40/DnaJ peptide-binding domain"/>
    <property type="match status" value="2"/>
</dbReference>
<dbReference type="Gene3D" id="6.20.20.10">
    <property type="match status" value="2"/>
</dbReference>
<feature type="binding site" evidence="9">
    <location>
        <position position="216"/>
    </location>
    <ligand>
        <name>Zn(2+)</name>
        <dbReference type="ChEBI" id="CHEBI:29105"/>
        <label>2</label>
    </ligand>
</feature>
<keyword evidence="5 9" id="KW-0863">Zinc-finger</keyword>
<dbReference type="PANTHER" id="PTHR43096:SF54">
    <property type="entry name" value="CHAPERONE PROTEIN DNAJ 1"/>
    <property type="match status" value="1"/>
</dbReference>
<evidence type="ECO:0000256" key="10">
    <source>
        <dbReference type="PROSITE-ProRule" id="PRU00546"/>
    </source>
</evidence>
<feature type="zinc finger region" description="CR-type" evidence="10">
    <location>
        <begin position="163"/>
        <end position="242"/>
    </location>
</feature>
<evidence type="ECO:0000256" key="3">
    <source>
        <dbReference type="ARBA" id="ARBA00022723"/>
    </source>
</evidence>
<dbReference type="GO" id="GO:0016491">
    <property type="term" value="F:oxidoreductase activity"/>
    <property type="evidence" value="ECO:0007669"/>
    <property type="project" value="UniProtKB-KW"/>
</dbReference>
<feature type="domain" description="J" evidence="11">
    <location>
        <begin position="10"/>
        <end position="75"/>
    </location>
</feature>
<keyword evidence="2 9" id="KW-0235">DNA replication</keyword>
<dbReference type="InterPro" id="IPR036410">
    <property type="entry name" value="HSP_DnaJ_Cys-rich_dom_sf"/>
</dbReference>
<evidence type="ECO:0000313" key="14">
    <source>
        <dbReference type="Proteomes" id="UP001434337"/>
    </source>
</evidence>
<evidence type="ECO:0000256" key="4">
    <source>
        <dbReference type="ARBA" id="ARBA00022737"/>
    </source>
</evidence>
<feature type="repeat" description="CXXCXGXG motif" evidence="9">
    <location>
        <begin position="176"/>
        <end position="183"/>
    </location>
</feature>
<organism evidence="13 14">
    <name type="scientific">Propioniciclava soli</name>
    <dbReference type="NCBI Taxonomy" id="2775081"/>
    <lineage>
        <taxon>Bacteria</taxon>
        <taxon>Bacillati</taxon>
        <taxon>Actinomycetota</taxon>
        <taxon>Actinomycetes</taxon>
        <taxon>Propionibacteriales</taxon>
        <taxon>Propionibacteriaceae</taxon>
        <taxon>Propioniciclava</taxon>
    </lineage>
</organism>
<reference evidence="13 14" key="1">
    <citation type="journal article" date="2023" name="Environ Microbiome">
        <title>A coral-associated actinobacterium mitigates coral bleaching under heat stress.</title>
        <authorList>
            <person name="Li J."/>
            <person name="Zou Y."/>
            <person name="Li Q."/>
            <person name="Zhang J."/>
            <person name="Bourne D.G."/>
            <person name="Lyu Y."/>
            <person name="Liu C."/>
            <person name="Zhang S."/>
        </authorList>
    </citation>
    <scope>NUCLEOTIDE SEQUENCE [LARGE SCALE GENOMIC DNA]</scope>
    <source>
        <strain evidence="13 14">SCSIO 13291</strain>
    </source>
</reference>
<dbReference type="SUPFAM" id="SSF57938">
    <property type="entry name" value="DnaJ/Hsp40 cysteine-rich domain"/>
    <property type="match status" value="1"/>
</dbReference>
<feature type="binding site" evidence="9">
    <location>
        <position position="219"/>
    </location>
    <ligand>
        <name>Zn(2+)</name>
        <dbReference type="ChEBI" id="CHEBI:29105"/>
        <label>2</label>
    </ligand>
</feature>
<sequence>MSTKDWLEKDYYKILGVSKDAKPEEIKKAFRKLARENHPDANPGNASAEKRFKEISEANSVLSDATKRKEYDEQRSLFGGAGGFRFPGGGGAAGRPGNFGGAGGVNMEDLFRNASGGDANISDLFGNLFGGTTTRRTGGVRNPRRGTDIEGEVTIDFNQAVEGTTVQMQTVSDAPCAACRGTGARSGTMPKVCPTCQGSGMKSAQSAGGFSIAEPCPDCRGRGLVVEDPCPECGGSGRGRSTNTMQVRVPAGVNDGQRIRIKGKGGAGENGGAAGDLYVLVNVRAHPVFGRKGDNLTLDAPVTFAEAALGAQIEVPTLGGPRVRLRIPAGTPNGRTFRVRGKGIRKSNGQHGDLLVSVAVQVPTQLSSEASDALKAYADAAGAGDPRASLFAG</sequence>
<dbReference type="Pfam" id="PF01556">
    <property type="entry name" value="DnaJ_C"/>
    <property type="match status" value="1"/>
</dbReference>
<feature type="binding site" evidence="9">
    <location>
        <position position="230"/>
    </location>
    <ligand>
        <name>Zn(2+)</name>
        <dbReference type="ChEBI" id="CHEBI:29105"/>
        <label>1</label>
    </ligand>
</feature>
<comment type="subcellular location">
    <subcellularLocation>
        <location evidence="9">Cytoplasm</location>
    </subcellularLocation>
</comment>
<keyword evidence="3 9" id="KW-0479">Metal-binding</keyword>
<keyword evidence="13" id="KW-0560">Oxidoreductase</keyword>
<feature type="binding site" evidence="9">
    <location>
        <position position="179"/>
    </location>
    <ligand>
        <name>Zn(2+)</name>
        <dbReference type="ChEBI" id="CHEBI:29105"/>
        <label>1</label>
    </ligand>
</feature>
<evidence type="ECO:0000256" key="1">
    <source>
        <dbReference type="ARBA" id="ARBA00022490"/>
    </source>
</evidence>
<comment type="function">
    <text evidence="9">Participates actively in the response to hyperosmotic and heat shock by preventing the aggregation of stress-denatured proteins and by disaggregating proteins, also in an autonomous, DnaK-independent fashion. Unfolded proteins bind initially to DnaJ; upon interaction with the DnaJ-bound protein, DnaK hydrolyzes its bound ATP, resulting in the formation of a stable complex. GrpE releases ADP from DnaK; ATP binding to DnaK triggers the release of the substrate protein, thus completing the reaction cycle. Several rounds of ATP-dependent interactions between DnaJ, DnaK and GrpE are required for fully efficient folding. Also involved, together with DnaK and GrpE, in the DNA replication of plasmids through activation of initiation proteins.</text>
</comment>
<dbReference type="Pfam" id="PF00226">
    <property type="entry name" value="DnaJ"/>
    <property type="match status" value="1"/>
</dbReference>
<dbReference type="PROSITE" id="PS51188">
    <property type="entry name" value="ZF_CR"/>
    <property type="match status" value="1"/>
</dbReference>
<keyword evidence="14" id="KW-1185">Reference proteome</keyword>
<feature type="repeat" description="CXXCXGXG motif" evidence="9">
    <location>
        <begin position="230"/>
        <end position="237"/>
    </location>
</feature>
<feature type="binding site" evidence="9">
    <location>
        <position position="193"/>
    </location>
    <ligand>
        <name>Zn(2+)</name>
        <dbReference type="ChEBI" id="CHEBI:29105"/>
        <label>2</label>
    </ligand>
</feature>
<dbReference type="SMART" id="SM00271">
    <property type="entry name" value="DnaJ"/>
    <property type="match status" value="1"/>
</dbReference>
<dbReference type="PRINTS" id="PR00625">
    <property type="entry name" value="JDOMAIN"/>
</dbReference>
<name>A0ABZ3C5U8_9ACTN</name>
<evidence type="ECO:0000256" key="5">
    <source>
        <dbReference type="ARBA" id="ARBA00022771"/>
    </source>
</evidence>
<feature type="domain" description="CR-type" evidence="12">
    <location>
        <begin position="163"/>
        <end position="242"/>
    </location>
</feature>
<evidence type="ECO:0000256" key="8">
    <source>
        <dbReference type="ARBA" id="ARBA00023186"/>
    </source>
</evidence>
<dbReference type="NCBIfam" id="TIGR02349">
    <property type="entry name" value="DnaJ_bact"/>
    <property type="match status" value="1"/>
</dbReference>
<keyword evidence="8 9" id="KW-0143">Chaperone</keyword>
<keyword evidence="4 9" id="KW-0677">Repeat</keyword>
<evidence type="ECO:0000313" key="13">
    <source>
        <dbReference type="EMBL" id="WZW98001.1"/>
    </source>
</evidence>
<comment type="cofactor">
    <cofactor evidence="9">
        <name>Zn(2+)</name>
        <dbReference type="ChEBI" id="CHEBI:29105"/>
    </cofactor>
    <text evidence="9">Binds 2 Zn(2+) ions per monomer.</text>
</comment>
<comment type="domain">
    <text evidence="9">The J domain is necessary and sufficient to stimulate DnaK ATPase activity. Zinc center 1 plays an important role in the autonomous, DnaK-independent chaperone activity of DnaJ. Zinc center 2 is essential for interaction with DnaK and for DnaJ activity.</text>
</comment>
<comment type="subunit">
    <text evidence="9">Homodimer.</text>
</comment>
<evidence type="ECO:0000256" key="9">
    <source>
        <dbReference type="HAMAP-Rule" id="MF_01152"/>
    </source>
</evidence>